<dbReference type="Proteomes" id="UP001642483">
    <property type="component" value="Unassembled WGS sequence"/>
</dbReference>
<proteinExistence type="predicted"/>
<name>A0ABP0FXM6_CLALP</name>
<evidence type="ECO:0000313" key="2">
    <source>
        <dbReference type="EMBL" id="CAK8684351.1"/>
    </source>
</evidence>
<reference evidence="2 3" key="1">
    <citation type="submission" date="2024-02" db="EMBL/GenBank/DDBJ databases">
        <authorList>
            <person name="Daric V."/>
            <person name="Darras S."/>
        </authorList>
    </citation>
    <scope>NUCLEOTIDE SEQUENCE [LARGE SCALE GENOMIC DNA]</scope>
</reference>
<dbReference type="EMBL" id="CAWYQH010000097">
    <property type="protein sequence ID" value="CAK8684351.1"/>
    <property type="molecule type" value="Genomic_DNA"/>
</dbReference>
<evidence type="ECO:0008006" key="4">
    <source>
        <dbReference type="Google" id="ProtNLM"/>
    </source>
</evidence>
<sequence length="147" mass="15672">MAGAAIAFCIFTSFILLGGISGQLLCSDGGQMRPMLLPDIPFQQRTCREGQKCMRGKTAVEFLAPPPYNVQSEITAATCMDAAACEPNRNCTDVVGEAIDEFGSRTGLRKEFLVVLSCDYVCCASNNCNNATIGEIRATQATSMTAP</sequence>
<evidence type="ECO:0000256" key="1">
    <source>
        <dbReference type="SAM" id="SignalP"/>
    </source>
</evidence>
<evidence type="ECO:0000313" key="3">
    <source>
        <dbReference type="Proteomes" id="UP001642483"/>
    </source>
</evidence>
<gene>
    <name evidence="2" type="ORF">CVLEPA_LOCUS15338</name>
</gene>
<protein>
    <recommendedName>
        <fullName evidence="4">UPAR/Ly6 domain-containing protein</fullName>
    </recommendedName>
</protein>
<comment type="caution">
    <text evidence="2">The sequence shown here is derived from an EMBL/GenBank/DDBJ whole genome shotgun (WGS) entry which is preliminary data.</text>
</comment>
<feature type="signal peptide" evidence="1">
    <location>
        <begin position="1"/>
        <end position="22"/>
    </location>
</feature>
<keyword evidence="1" id="KW-0732">Signal</keyword>
<organism evidence="2 3">
    <name type="scientific">Clavelina lepadiformis</name>
    <name type="common">Light-bulb sea squirt</name>
    <name type="synonym">Ascidia lepadiformis</name>
    <dbReference type="NCBI Taxonomy" id="159417"/>
    <lineage>
        <taxon>Eukaryota</taxon>
        <taxon>Metazoa</taxon>
        <taxon>Chordata</taxon>
        <taxon>Tunicata</taxon>
        <taxon>Ascidiacea</taxon>
        <taxon>Aplousobranchia</taxon>
        <taxon>Clavelinidae</taxon>
        <taxon>Clavelina</taxon>
    </lineage>
</organism>
<accession>A0ABP0FXM6</accession>
<feature type="chain" id="PRO_5047088502" description="UPAR/Ly6 domain-containing protein" evidence="1">
    <location>
        <begin position="23"/>
        <end position="147"/>
    </location>
</feature>
<keyword evidence="3" id="KW-1185">Reference proteome</keyword>